<feature type="domain" description="Signal transduction histidine kinase HWE region" evidence="9">
    <location>
        <begin position="345"/>
        <end position="426"/>
    </location>
</feature>
<dbReference type="AlphaFoldDB" id="A0A8B2NY63"/>
<dbReference type="InterPro" id="IPR011102">
    <property type="entry name" value="Sig_transdc_His_kinase_HWE"/>
</dbReference>
<name>A0A8B2NY63_9HYPH</name>
<evidence type="ECO:0000256" key="1">
    <source>
        <dbReference type="ARBA" id="ARBA00000085"/>
    </source>
</evidence>
<dbReference type="GO" id="GO:0004673">
    <property type="term" value="F:protein histidine kinase activity"/>
    <property type="evidence" value="ECO:0007669"/>
    <property type="project" value="UniProtKB-EC"/>
</dbReference>
<evidence type="ECO:0000313" key="11">
    <source>
        <dbReference type="Proteomes" id="UP000249590"/>
    </source>
</evidence>
<evidence type="ECO:0000256" key="7">
    <source>
        <dbReference type="ARBA" id="ARBA00022840"/>
    </source>
</evidence>
<sequence length="545" mass="59267">MRIKISFSVLMVIMALAFLAPAVTALILYVNARERERTEIVLRSGADLTGEIAHRLSSEFQSAQTMLAIFGSSGWLGAGLYERLHARAQEALRGTERYLIVVDETGQQLLNTRVPFDTPLGKSSDQVTLPRVMETGTPSVSNLFRGGVANIPVYNVIARSELPNGERRGLILTRDATDLGAVLTRGHASGDWNVAVLDGDGQLVYPSPRLSDEAAGTRNDCSSLAGTSGANAPRLYLLQRSVTLSDWRVCVWARRPSGSIAGMNEPFSFLLLWSGLVIGAALVIGYLISRSIADTAKVANAIDAGLPPPKLSSPIREINDVMAALRRTAEVKLAKDQELALLLRETAHRAKNQLAITISLLRLSAHGASDVTQLKDDLTRRLTALGRSIDIITNRTVEAAPFELLARTQLSPFITRDEQIQLDGDEFLISQSAAQSFGLIFHELATNCTKYGAWAVPGGVVTLRWSADEKEFVVEWLERGGQRPAPSSSQQNGGFGTTLIDFLVERAFSGTIERQVDEDQFAVNIVVPVRVVSKVHSVAEVDDDR</sequence>
<feature type="transmembrane region" description="Helical" evidence="8">
    <location>
        <begin position="267"/>
        <end position="288"/>
    </location>
</feature>
<keyword evidence="5" id="KW-0547">Nucleotide-binding</keyword>
<proteinExistence type="predicted"/>
<gene>
    <name evidence="10" type="ORF">DLJ53_14225</name>
</gene>
<keyword evidence="8" id="KW-0812">Transmembrane</keyword>
<dbReference type="InterPro" id="IPR036890">
    <property type="entry name" value="HATPase_C_sf"/>
</dbReference>
<keyword evidence="11" id="KW-1185">Reference proteome</keyword>
<evidence type="ECO:0000313" key="10">
    <source>
        <dbReference type="EMBL" id="RAI02494.1"/>
    </source>
</evidence>
<dbReference type="Proteomes" id="UP000249590">
    <property type="component" value="Unassembled WGS sequence"/>
</dbReference>
<keyword evidence="4" id="KW-0808">Transferase</keyword>
<keyword evidence="8" id="KW-1133">Transmembrane helix</keyword>
<evidence type="ECO:0000256" key="5">
    <source>
        <dbReference type="ARBA" id="ARBA00022741"/>
    </source>
</evidence>
<reference evidence="10 11" key="1">
    <citation type="submission" date="2018-05" db="EMBL/GenBank/DDBJ databases">
        <title>Acuticoccus sediminis sp. nov., isolated from deep-sea sediment of Indian Ocean.</title>
        <authorList>
            <person name="Liu X."/>
            <person name="Lai Q."/>
            <person name="Du Y."/>
            <person name="Sun F."/>
            <person name="Zhang X."/>
            <person name="Wang S."/>
            <person name="Shao Z."/>
        </authorList>
    </citation>
    <scope>NUCLEOTIDE SEQUENCE [LARGE SCALE GENOMIC DNA]</scope>
    <source>
        <strain evidence="10 11">PTG4-2</strain>
    </source>
</reference>
<accession>A0A8B2NY63</accession>
<evidence type="ECO:0000256" key="2">
    <source>
        <dbReference type="ARBA" id="ARBA00012438"/>
    </source>
</evidence>
<keyword evidence="7" id="KW-0067">ATP-binding</keyword>
<comment type="catalytic activity">
    <reaction evidence="1">
        <text>ATP + protein L-histidine = ADP + protein N-phospho-L-histidine.</text>
        <dbReference type="EC" id="2.7.13.3"/>
    </reaction>
</comment>
<dbReference type="GO" id="GO:0005524">
    <property type="term" value="F:ATP binding"/>
    <property type="evidence" value="ECO:0007669"/>
    <property type="project" value="UniProtKB-KW"/>
</dbReference>
<dbReference type="Pfam" id="PF07536">
    <property type="entry name" value="HWE_HK"/>
    <property type="match status" value="1"/>
</dbReference>
<evidence type="ECO:0000256" key="8">
    <source>
        <dbReference type="SAM" id="Phobius"/>
    </source>
</evidence>
<keyword evidence="3" id="KW-0597">Phosphoprotein</keyword>
<evidence type="ECO:0000259" key="9">
    <source>
        <dbReference type="SMART" id="SM00911"/>
    </source>
</evidence>
<evidence type="ECO:0000256" key="6">
    <source>
        <dbReference type="ARBA" id="ARBA00022777"/>
    </source>
</evidence>
<dbReference type="EC" id="2.7.13.3" evidence="2"/>
<dbReference type="EMBL" id="QHHQ01000002">
    <property type="protein sequence ID" value="RAI02494.1"/>
    <property type="molecule type" value="Genomic_DNA"/>
</dbReference>
<protein>
    <recommendedName>
        <fullName evidence="2">histidine kinase</fullName>
        <ecNumber evidence="2">2.7.13.3</ecNumber>
    </recommendedName>
</protein>
<evidence type="ECO:0000256" key="4">
    <source>
        <dbReference type="ARBA" id="ARBA00022679"/>
    </source>
</evidence>
<dbReference type="PANTHER" id="PTHR41523:SF7">
    <property type="entry name" value="HISTIDINE KINASE"/>
    <property type="match status" value="1"/>
</dbReference>
<dbReference type="Gene3D" id="3.30.565.10">
    <property type="entry name" value="Histidine kinase-like ATPase, C-terminal domain"/>
    <property type="match status" value="1"/>
</dbReference>
<evidence type="ECO:0000256" key="3">
    <source>
        <dbReference type="ARBA" id="ARBA00022553"/>
    </source>
</evidence>
<comment type="caution">
    <text evidence="10">The sequence shown here is derived from an EMBL/GenBank/DDBJ whole genome shotgun (WGS) entry which is preliminary data.</text>
</comment>
<keyword evidence="8" id="KW-0472">Membrane</keyword>
<dbReference type="PANTHER" id="PTHR41523">
    <property type="entry name" value="TWO-COMPONENT SYSTEM SENSOR PROTEIN"/>
    <property type="match status" value="1"/>
</dbReference>
<keyword evidence="6" id="KW-0418">Kinase</keyword>
<organism evidence="10 11">
    <name type="scientific">Acuticoccus sediminis</name>
    <dbReference type="NCBI Taxonomy" id="2184697"/>
    <lineage>
        <taxon>Bacteria</taxon>
        <taxon>Pseudomonadati</taxon>
        <taxon>Pseudomonadota</taxon>
        <taxon>Alphaproteobacteria</taxon>
        <taxon>Hyphomicrobiales</taxon>
        <taxon>Amorphaceae</taxon>
        <taxon>Acuticoccus</taxon>
    </lineage>
</organism>
<dbReference type="SMART" id="SM00911">
    <property type="entry name" value="HWE_HK"/>
    <property type="match status" value="1"/>
</dbReference>